<gene>
    <name evidence="2" type="ORF">C1H46_041027</name>
</gene>
<dbReference type="Proteomes" id="UP000315295">
    <property type="component" value="Unassembled WGS sequence"/>
</dbReference>
<evidence type="ECO:0000313" key="2">
    <source>
        <dbReference type="EMBL" id="TQD73441.1"/>
    </source>
</evidence>
<protein>
    <submittedName>
        <fullName evidence="2">Uncharacterized protein</fullName>
    </submittedName>
</protein>
<organism evidence="2 3">
    <name type="scientific">Malus baccata</name>
    <name type="common">Siberian crab apple</name>
    <name type="synonym">Pyrus baccata</name>
    <dbReference type="NCBI Taxonomy" id="106549"/>
    <lineage>
        <taxon>Eukaryota</taxon>
        <taxon>Viridiplantae</taxon>
        <taxon>Streptophyta</taxon>
        <taxon>Embryophyta</taxon>
        <taxon>Tracheophyta</taxon>
        <taxon>Spermatophyta</taxon>
        <taxon>Magnoliopsida</taxon>
        <taxon>eudicotyledons</taxon>
        <taxon>Gunneridae</taxon>
        <taxon>Pentapetalae</taxon>
        <taxon>rosids</taxon>
        <taxon>fabids</taxon>
        <taxon>Rosales</taxon>
        <taxon>Rosaceae</taxon>
        <taxon>Amygdaloideae</taxon>
        <taxon>Maleae</taxon>
        <taxon>Malus</taxon>
    </lineage>
</organism>
<feature type="region of interest" description="Disordered" evidence="1">
    <location>
        <begin position="1"/>
        <end position="36"/>
    </location>
</feature>
<reference evidence="2 3" key="1">
    <citation type="journal article" date="2019" name="G3 (Bethesda)">
        <title>Sequencing of a Wild Apple (Malus baccata) Genome Unravels the Differences Between Cultivated and Wild Apple Species Regarding Disease Resistance and Cold Tolerance.</title>
        <authorList>
            <person name="Chen X."/>
        </authorList>
    </citation>
    <scope>NUCLEOTIDE SEQUENCE [LARGE SCALE GENOMIC DNA]</scope>
    <source>
        <strain evidence="3">cv. Shandingzi</strain>
        <tissue evidence="2">Leaves</tissue>
    </source>
</reference>
<sequence length="259" mass="28511">MSNLIRSRKAVTTTPRSPPPTHSSTATAPAQMDHFPVGPGVSQAMASPTSSVALPVSAKRAKKNTWGSCLQLKTAKITWVTNGHITIGYDEQHWAAPMAEQHSALAHDIGHVALEKDCLKEFEGREDNWAWLCSHFQEPSYVKKVKANKSNRDKKTILYHFGLRPFSYRMEAQRRVIIKGIQNSRRSMSLATFMFDPGMSWPSPFIDDDGEEAVGSSGVRLLAYSRDSTRVCGSPRGCKVSDSYGDLGSNSRAKAGDIL</sequence>
<dbReference type="EMBL" id="VIEB01001286">
    <property type="protein sequence ID" value="TQD73441.1"/>
    <property type="molecule type" value="Genomic_DNA"/>
</dbReference>
<comment type="caution">
    <text evidence="2">The sequence shown here is derived from an EMBL/GenBank/DDBJ whole genome shotgun (WGS) entry which is preliminary data.</text>
</comment>
<evidence type="ECO:0000256" key="1">
    <source>
        <dbReference type="SAM" id="MobiDB-lite"/>
    </source>
</evidence>
<keyword evidence="3" id="KW-1185">Reference proteome</keyword>
<name>A0A540KGW7_MALBA</name>
<accession>A0A540KGW7</accession>
<proteinExistence type="predicted"/>
<dbReference type="AlphaFoldDB" id="A0A540KGW7"/>
<evidence type="ECO:0000313" key="3">
    <source>
        <dbReference type="Proteomes" id="UP000315295"/>
    </source>
</evidence>